<protein>
    <recommendedName>
        <fullName evidence="2">ParB-like N-terminal domain-containing protein</fullName>
    </recommendedName>
</protein>
<feature type="region of interest" description="Disordered" evidence="1">
    <location>
        <begin position="243"/>
        <end position="282"/>
    </location>
</feature>
<dbReference type="KEGG" id="pry:Prubr_65030"/>
<feature type="compositionally biased region" description="Basic and acidic residues" evidence="1">
    <location>
        <begin position="247"/>
        <end position="258"/>
    </location>
</feature>
<dbReference type="SUPFAM" id="SSF110849">
    <property type="entry name" value="ParB/Sulfiredoxin"/>
    <property type="match status" value="1"/>
</dbReference>
<evidence type="ECO:0000259" key="2">
    <source>
        <dbReference type="SMART" id="SM00470"/>
    </source>
</evidence>
<organism evidence="3 4">
    <name type="scientific">Polymorphospora rubra</name>
    <dbReference type="NCBI Taxonomy" id="338584"/>
    <lineage>
        <taxon>Bacteria</taxon>
        <taxon>Bacillati</taxon>
        <taxon>Actinomycetota</taxon>
        <taxon>Actinomycetes</taxon>
        <taxon>Micromonosporales</taxon>
        <taxon>Micromonosporaceae</taxon>
        <taxon>Polymorphospora</taxon>
    </lineage>
</organism>
<evidence type="ECO:0000313" key="4">
    <source>
        <dbReference type="Proteomes" id="UP000680866"/>
    </source>
</evidence>
<dbReference type="InterPro" id="IPR003115">
    <property type="entry name" value="ParB_N"/>
</dbReference>
<feature type="compositionally biased region" description="Basic and acidic residues" evidence="1">
    <location>
        <begin position="265"/>
        <end position="279"/>
    </location>
</feature>
<reference evidence="3" key="1">
    <citation type="submission" date="2020-08" db="EMBL/GenBank/DDBJ databases">
        <title>Whole genome shotgun sequence of Polymorphospora rubra NBRC 101157.</title>
        <authorList>
            <person name="Komaki H."/>
            <person name="Tamura T."/>
        </authorList>
    </citation>
    <scope>NUCLEOTIDE SEQUENCE</scope>
    <source>
        <strain evidence="3">NBRC 101157</strain>
    </source>
</reference>
<accession>A0A810N7C1</accession>
<proteinExistence type="predicted"/>
<dbReference type="Proteomes" id="UP000680866">
    <property type="component" value="Chromosome"/>
</dbReference>
<dbReference type="AlphaFoldDB" id="A0A810N7C1"/>
<feature type="domain" description="ParB-like N-terminal" evidence="2">
    <location>
        <begin position="60"/>
        <end position="144"/>
    </location>
</feature>
<evidence type="ECO:0000256" key="1">
    <source>
        <dbReference type="SAM" id="MobiDB-lite"/>
    </source>
</evidence>
<dbReference type="InterPro" id="IPR036086">
    <property type="entry name" value="ParB/Sulfiredoxin_sf"/>
</dbReference>
<gene>
    <name evidence="3" type="ORF">Prubr_65030</name>
</gene>
<name>A0A810N7C1_9ACTN</name>
<sequence>MFWFIAERFTGVGAHKLRPGGFVLSQQIDITVRQDRSSLLPTAGDSRPPEAPRPDVAESCRVPIRSLLPADSPREYGEDAEHVRTLVEAGAELPPIIVHRATMRVIDGMHRMRAAMIRGDETIEVRFFDGTEQDAFVLAVRANVTHGLPLSRSDRARAAERLVALYPTWSDRTIASAAGLGTRSVAAIRLSLHAGEGPVARIGRDGRVRPLDNAEGRIRASAILRERPEASLREVAREAAISPSTVRDVKQRMTRGEDPVPPGRGQREADHPAPHERFGGQEADEVAVNTILKGLQSDPSLRFSESGRSLLRWILSRAVRADERLDVVGKVPPHCSYLIADVARRCANEWLQLASDLERRNEETREVVTVLRPTARGAGTGTHRTA</sequence>
<dbReference type="EMBL" id="AP023359">
    <property type="protein sequence ID" value="BCJ69482.1"/>
    <property type="molecule type" value="Genomic_DNA"/>
</dbReference>
<dbReference type="SMART" id="SM00470">
    <property type="entry name" value="ParB"/>
    <property type="match status" value="1"/>
</dbReference>
<keyword evidence="4" id="KW-1185">Reference proteome</keyword>
<evidence type="ECO:0000313" key="3">
    <source>
        <dbReference type="EMBL" id="BCJ69482.1"/>
    </source>
</evidence>